<name>A0AAV4I5J2_9GAST</name>
<evidence type="ECO:0000313" key="4">
    <source>
        <dbReference type="Proteomes" id="UP000762676"/>
    </source>
</evidence>
<keyword evidence="2" id="KW-0472">Membrane</keyword>
<evidence type="ECO:0000313" key="3">
    <source>
        <dbReference type="EMBL" id="GFS05714.1"/>
    </source>
</evidence>
<dbReference type="AlphaFoldDB" id="A0AAV4I5J2"/>
<keyword evidence="2" id="KW-1133">Transmembrane helix</keyword>
<feature type="region of interest" description="Disordered" evidence="1">
    <location>
        <begin position="28"/>
        <end position="57"/>
    </location>
</feature>
<dbReference type="EMBL" id="BMAT01002374">
    <property type="protein sequence ID" value="GFS05714.1"/>
    <property type="molecule type" value="Genomic_DNA"/>
</dbReference>
<evidence type="ECO:0000256" key="1">
    <source>
        <dbReference type="SAM" id="MobiDB-lite"/>
    </source>
</evidence>
<feature type="compositionally biased region" description="Basic and acidic residues" evidence="1">
    <location>
        <begin position="82"/>
        <end position="112"/>
    </location>
</feature>
<gene>
    <name evidence="3" type="ORF">ElyMa_001207200</name>
</gene>
<feature type="region of interest" description="Disordered" evidence="1">
    <location>
        <begin position="82"/>
        <end position="126"/>
    </location>
</feature>
<proteinExistence type="predicted"/>
<protein>
    <submittedName>
        <fullName evidence="3">Uncharacterized protein</fullName>
    </submittedName>
</protein>
<dbReference type="Proteomes" id="UP000762676">
    <property type="component" value="Unassembled WGS sequence"/>
</dbReference>
<keyword evidence="4" id="KW-1185">Reference proteome</keyword>
<reference evidence="3 4" key="1">
    <citation type="journal article" date="2021" name="Elife">
        <title>Chloroplast acquisition without the gene transfer in kleptoplastic sea slugs, Plakobranchus ocellatus.</title>
        <authorList>
            <person name="Maeda T."/>
            <person name="Takahashi S."/>
            <person name="Yoshida T."/>
            <person name="Shimamura S."/>
            <person name="Takaki Y."/>
            <person name="Nagai Y."/>
            <person name="Toyoda A."/>
            <person name="Suzuki Y."/>
            <person name="Arimoto A."/>
            <person name="Ishii H."/>
            <person name="Satoh N."/>
            <person name="Nishiyama T."/>
            <person name="Hasebe M."/>
            <person name="Maruyama T."/>
            <person name="Minagawa J."/>
            <person name="Obokata J."/>
            <person name="Shigenobu S."/>
        </authorList>
    </citation>
    <scope>NUCLEOTIDE SEQUENCE [LARGE SCALE GENOMIC DNA]</scope>
</reference>
<organism evidence="3 4">
    <name type="scientific">Elysia marginata</name>
    <dbReference type="NCBI Taxonomy" id="1093978"/>
    <lineage>
        <taxon>Eukaryota</taxon>
        <taxon>Metazoa</taxon>
        <taxon>Spiralia</taxon>
        <taxon>Lophotrochozoa</taxon>
        <taxon>Mollusca</taxon>
        <taxon>Gastropoda</taxon>
        <taxon>Heterobranchia</taxon>
        <taxon>Euthyneura</taxon>
        <taxon>Panpulmonata</taxon>
        <taxon>Sacoglossa</taxon>
        <taxon>Placobranchoidea</taxon>
        <taxon>Plakobranchidae</taxon>
        <taxon>Elysia</taxon>
    </lineage>
</organism>
<feature type="compositionally biased region" description="Basic residues" evidence="1">
    <location>
        <begin position="116"/>
        <end position="126"/>
    </location>
</feature>
<keyword evidence="2" id="KW-0812">Transmembrane</keyword>
<comment type="caution">
    <text evidence="3">The sequence shown here is derived from an EMBL/GenBank/DDBJ whole genome shotgun (WGS) entry which is preliminary data.</text>
</comment>
<sequence>MGGTTYWRLTFLVLFILATHLGGLCMPKGGGGQKGGKKNAKKPEARKKSEGKNGISETDLRIWGKKGLSWFSRSFQQRRLDCGPRRRRRLEDGQEEEDHRRSTNQSEEDKRLFARCSRKRKKKKKIPKPWENTRCRCCPAHYLLDNSTL</sequence>
<feature type="compositionally biased region" description="Basic and acidic residues" evidence="1">
    <location>
        <begin position="41"/>
        <end position="51"/>
    </location>
</feature>
<feature type="transmembrane region" description="Helical" evidence="2">
    <location>
        <begin position="6"/>
        <end position="26"/>
    </location>
</feature>
<evidence type="ECO:0000256" key="2">
    <source>
        <dbReference type="SAM" id="Phobius"/>
    </source>
</evidence>
<accession>A0AAV4I5J2</accession>